<dbReference type="InterPro" id="IPR052967">
    <property type="entry name" value="Stress_Response_Assoc"/>
</dbReference>
<evidence type="ECO:0000313" key="4">
    <source>
        <dbReference type="EMBL" id="RUR75983.1"/>
    </source>
</evidence>
<dbReference type="PANTHER" id="PTHR38463:SF1">
    <property type="entry name" value="STRESS RESPONSE PROTEIN YSNF"/>
    <property type="match status" value="1"/>
</dbReference>
<dbReference type="InterPro" id="IPR019060">
    <property type="entry name" value="DUF2382"/>
</dbReference>
<name>A0A3S0XSJ7_CHLFR</name>
<accession>A0A3S0XSJ7</accession>
<dbReference type="Pfam" id="PF05239">
    <property type="entry name" value="PRC"/>
    <property type="match status" value="1"/>
</dbReference>
<proteinExistence type="predicted"/>
<dbReference type="GO" id="GO:0030077">
    <property type="term" value="C:plasma membrane light-harvesting complex"/>
    <property type="evidence" value="ECO:0007669"/>
    <property type="project" value="InterPro"/>
</dbReference>
<evidence type="ECO:0000256" key="1">
    <source>
        <dbReference type="SAM" id="MobiDB-lite"/>
    </source>
</evidence>
<comment type="caution">
    <text evidence="4">The sequence shown here is derived from an EMBL/GenBank/DDBJ whole genome shotgun (WGS) entry which is preliminary data.</text>
</comment>
<evidence type="ECO:0008006" key="6">
    <source>
        <dbReference type="Google" id="ProtNLM"/>
    </source>
</evidence>
<dbReference type="Pfam" id="PF09557">
    <property type="entry name" value="DUF2382"/>
    <property type="match status" value="1"/>
</dbReference>
<feature type="compositionally biased region" description="Basic and acidic residues" evidence="1">
    <location>
        <begin position="287"/>
        <end position="308"/>
    </location>
</feature>
<dbReference type="InterPro" id="IPR027275">
    <property type="entry name" value="PRC-brl_dom"/>
</dbReference>
<evidence type="ECO:0000259" key="3">
    <source>
        <dbReference type="Pfam" id="PF09557"/>
    </source>
</evidence>
<feature type="region of interest" description="Disordered" evidence="1">
    <location>
        <begin position="280"/>
        <end position="308"/>
    </location>
</feature>
<dbReference type="NCBIfam" id="TIGR02271">
    <property type="entry name" value="YsnF/AvaK domain"/>
    <property type="match status" value="1"/>
</dbReference>
<dbReference type="InterPro" id="IPR011033">
    <property type="entry name" value="PRC_barrel-like_sf"/>
</dbReference>
<dbReference type="OrthoDB" id="510842at2"/>
<organism evidence="4 5">
    <name type="scientific">Chlorogloeopsis fritschii PCC 6912</name>
    <dbReference type="NCBI Taxonomy" id="211165"/>
    <lineage>
        <taxon>Bacteria</taxon>
        <taxon>Bacillati</taxon>
        <taxon>Cyanobacteriota</taxon>
        <taxon>Cyanophyceae</taxon>
        <taxon>Nostocales</taxon>
        <taxon>Chlorogloeopsidaceae</taxon>
        <taxon>Chlorogloeopsis</taxon>
    </lineage>
</organism>
<sequence length="308" mass="35739">MVLYKLEEFDPNYQHSFGSEDIKGYDVYSDRDNEKVGTIQNILVDESGHFRYLVIDTGFWIFGKQVLLPVGRTRIDQGDRRVYAVGFTKEQAEDLPEFSEDLRIDYDYEERVREVYRTEPLEASTPLETSAPLDAPVAPTPYKAPEPEATPVAARKVDYDRNAYTYQQEPDLYEMNERDHQTLKLYEERLVANKTRHKAGEVTIGKHVETETERVSVPVEKERVVIERVTPENTGKPVSPGEVTFRSGEVAHMDIYEEKPDIHKEAVVREEVRIKKQVEQEMVSSEEQVRREELDIDTEGRPIVDKNR</sequence>
<protein>
    <recommendedName>
        <fullName evidence="6">Photosystem reaction center subunit H</fullName>
    </recommendedName>
</protein>
<gene>
    <name evidence="4" type="ORF">PCC6912_45550</name>
</gene>
<evidence type="ECO:0000259" key="2">
    <source>
        <dbReference type="Pfam" id="PF05239"/>
    </source>
</evidence>
<dbReference type="STRING" id="211165.GCA_000317285_06594"/>
<dbReference type="GO" id="GO:0019684">
    <property type="term" value="P:photosynthesis, light reaction"/>
    <property type="evidence" value="ECO:0007669"/>
    <property type="project" value="InterPro"/>
</dbReference>
<dbReference type="SUPFAM" id="SSF50346">
    <property type="entry name" value="PRC-barrel domain"/>
    <property type="match status" value="1"/>
</dbReference>
<feature type="domain" description="PRC-barrel" evidence="2">
    <location>
        <begin position="17"/>
        <end position="84"/>
    </location>
</feature>
<dbReference type="AlphaFoldDB" id="A0A3S0XSJ7"/>
<dbReference type="Proteomes" id="UP000268857">
    <property type="component" value="Unassembled WGS sequence"/>
</dbReference>
<dbReference type="EMBL" id="RSCJ01000022">
    <property type="protein sequence ID" value="RUR75983.1"/>
    <property type="molecule type" value="Genomic_DNA"/>
</dbReference>
<reference evidence="4 5" key="1">
    <citation type="journal article" date="2019" name="Genome Biol. Evol.">
        <title>Day and night: Metabolic profiles and evolutionary relationships of six axenic non-marine cyanobacteria.</title>
        <authorList>
            <person name="Will S.E."/>
            <person name="Henke P."/>
            <person name="Boedeker C."/>
            <person name="Huang S."/>
            <person name="Brinkmann H."/>
            <person name="Rohde M."/>
            <person name="Jarek M."/>
            <person name="Friedl T."/>
            <person name="Seufert S."/>
            <person name="Schumacher M."/>
            <person name="Overmann J."/>
            <person name="Neumann-Schaal M."/>
            <person name="Petersen J."/>
        </authorList>
    </citation>
    <scope>NUCLEOTIDE SEQUENCE [LARGE SCALE GENOMIC DNA]</scope>
    <source>
        <strain evidence="4 5">PCC 6912</strain>
    </source>
</reference>
<dbReference type="Gene3D" id="3.90.50.10">
    <property type="entry name" value="Photosynthetic Reaction Center, subunit H, domain 2"/>
    <property type="match status" value="1"/>
</dbReference>
<feature type="domain" description="DUF2382" evidence="3">
    <location>
        <begin position="183"/>
        <end position="296"/>
    </location>
</feature>
<dbReference type="PANTHER" id="PTHR38463">
    <property type="entry name" value="STRESS RESPONSE PROTEIN YSNF"/>
    <property type="match status" value="1"/>
</dbReference>
<dbReference type="InterPro" id="IPR014747">
    <property type="entry name" value="Bac_photo_RC_H_C"/>
</dbReference>
<keyword evidence="5" id="KW-1185">Reference proteome</keyword>
<evidence type="ECO:0000313" key="5">
    <source>
        <dbReference type="Proteomes" id="UP000268857"/>
    </source>
</evidence>
<dbReference type="RefSeq" id="WP_016876827.1">
    <property type="nucleotide sequence ID" value="NZ_AJLN01000152.1"/>
</dbReference>